<keyword evidence="3" id="KW-1185">Reference proteome</keyword>
<dbReference type="Proteomes" id="UP001431783">
    <property type="component" value="Unassembled WGS sequence"/>
</dbReference>
<evidence type="ECO:0000313" key="3">
    <source>
        <dbReference type="Proteomes" id="UP001431783"/>
    </source>
</evidence>
<reference evidence="2 3" key="1">
    <citation type="submission" date="2023-03" db="EMBL/GenBank/DDBJ databases">
        <title>Genome insight into feeding habits of ladybird beetles.</title>
        <authorList>
            <person name="Li H.-S."/>
            <person name="Huang Y.-H."/>
            <person name="Pang H."/>
        </authorList>
    </citation>
    <scope>NUCLEOTIDE SEQUENCE [LARGE SCALE GENOMIC DNA]</scope>
    <source>
        <strain evidence="2">SYSU_2023b</strain>
        <tissue evidence="2">Whole body</tissue>
    </source>
</reference>
<sequence length="210" mass="24095">MNPSSDNTISWQTVIKRKFTFLSTEVIENSSIETQNRFSFLPVEPEDNTAKTIQRIPRPPPIFIQGVTNFSEMSKNLTTVINDEQFYTKTLAKNNVKVNVTNPDAYRTLVRSHQKPSEAAGTSHSRSNLLRNDDHSFIRPQIHDDTINKPEPDYTKSADNNDHQTQIKMAKFIRLATWNANGLPKHKYELTTFMTLKKIGVMLISETHFT</sequence>
<protein>
    <submittedName>
        <fullName evidence="2">Uncharacterized protein</fullName>
    </submittedName>
</protein>
<evidence type="ECO:0000256" key="1">
    <source>
        <dbReference type="SAM" id="MobiDB-lite"/>
    </source>
</evidence>
<name>A0AAW1UG10_9CUCU</name>
<comment type="caution">
    <text evidence="2">The sequence shown here is derived from an EMBL/GenBank/DDBJ whole genome shotgun (WGS) entry which is preliminary data.</text>
</comment>
<evidence type="ECO:0000313" key="2">
    <source>
        <dbReference type="EMBL" id="KAK9879990.1"/>
    </source>
</evidence>
<gene>
    <name evidence="2" type="ORF">WA026_008503</name>
</gene>
<feature type="compositionally biased region" description="Basic and acidic residues" evidence="1">
    <location>
        <begin position="131"/>
        <end position="161"/>
    </location>
</feature>
<accession>A0AAW1UG10</accession>
<organism evidence="2 3">
    <name type="scientific">Henosepilachna vigintioctopunctata</name>
    <dbReference type="NCBI Taxonomy" id="420089"/>
    <lineage>
        <taxon>Eukaryota</taxon>
        <taxon>Metazoa</taxon>
        <taxon>Ecdysozoa</taxon>
        <taxon>Arthropoda</taxon>
        <taxon>Hexapoda</taxon>
        <taxon>Insecta</taxon>
        <taxon>Pterygota</taxon>
        <taxon>Neoptera</taxon>
        <taxon>Endopterygota</taxon>
        <taxon>Coleoptera</taxon>
        <taxon>Polyphaga</taxon>
        <taxon>Cucujiformia</taxon>
        <taxon>Coccinelloidea</taxon>
        <taxon>Coccinellidae</taxon>
        <taxon>Epilachninae</taxon>
        <taxon>Epilachnini</taxon>
        <taxon>Henosepilachna</taxon>
    </lineage>
</organism>
<dbReference type="AlphaFoldDB" id="A0AAW1UG10"/>
<dbReference type="EMBL" id="JARQZJ010000063">
    <property type="protein sequence ID" value="KAK9879990.1"/>
    <property type="molecule type" value="Genomic_DNA"/>
</dbReference>
<feature type="compositionally biased region" description="Polar residues" evidence="1">
    <location>
        <begin position="120"/>
        <end position="130"/>
    </location>
</feature>
<feature type="region of interest" description="Disordered" evidence="1">
    <location>
        <begin position="112"/>
        <end position="161"/>
    </location>
</feature>
<proteinExistence type="predicted"/>